<dbReference type="Proteomes" id="UP001476798">
    <property type="component" value="Unassembled WGS sequence"/>
</dbReference>
<dbReference type="EMBL" id="JAHRIO010070904">
    <property type="protein sequence ID" value="MEQ2181643.1"/>
    <property type="molecule type" value="Genomic_DNA"/>
</dbReference>
<proteinExistence type="predicted"/>
<sequence>MEYSPKCATNKLIYKGSLSITLEMVKRSRTHRRENTDSEIALQLLKSVPDTVWSSRPFNVGLCSEVPPILLQMKSADVINQPHYPLSPEKLEGRRGTIYGLLS</sequence>
<name>A0ABV0PDU9_9TELE</name>
<organism evidence="1 2">
    <name type="scientific">Goodea atripinnis</name>
    <dbReference type="NCBI Taxonomy" id="208336"/>
    <lineage>
        <taxon>Eukaryota</taxon>
        <taxon>Metazoa</taxon>
        <taxon>Chordata</taxon>
        <taxon>Craniata</taxon>
        <taxon>Vertebrata</taxon>
        <taxon>Euteleostomi</taxon>
        <taxon>Actinopterygii</taxon>
        <taxon>Neopterygii</taxon>
        <taxon>Teleostei</taxon>
        <taxon>Neoteleostei</taxon>
        <taxon>Acanthomorphata</taxon>
        <taxon>Ovalentaria</taxon>
        <taxon>Atherinomorphae</taxon>
        <taxon>Cyprinodontiformes</taxon>
        <taxon>Goodeidae</taxon>
        <taxon>Goodea</taxon>
    </lineage>
</organism>
<comment type="caution">
    <text evidence="1">The sequence shown here is derived from an EMBL/GenBank/DDBJ whole genome shotgun (WGS) entry which is preliminary data.</text>
</comment>
<reference evidence="1 2" key="1">
    <citation type="submission" date="2021-06" db="EMBL/GenBank/DDBJ databases">
        <authorList>
            <person name="Palmer J.M."/>
        </authorList>
    </citation>
    <scope>NUCLEOTIDE SEQUENCE [LARGE SCALE GENOMIC DNA]</scope>
    <source>
        <strain evidence="1 2">GA_2019</strain>
        <tissue evidence="1">Muscle</tissue>
    </source>
</reference>
<accession>A0ABV0PDU9</accession>
<evidence type="ECO:0000313" key="2">
    <source>
        <dbReference type="Proteomes" id="UP001476798"/>
    </source>
</evidence>
<gene>
    <name evidence="1" type="ORF">GOODEAATRI_013752</name>
</gene>
<evidence type="ECO:0000313" key="1">
    <source>
        <dbReference type="EMBL" id="MEQ2181643.1"/>
    </source>
</evidence>
<keyword evidence="2" id="KW-1185">Reference proteome</keyword>
<protein>
    <submittedName>
        <fullName evidence="1">Uncharacterized protein</fullName>
    </submittedName>
</protein>